<dbReference type="OrthoDB" id="8058536at2759"/>
<evidence type="ECO:0000313" key="2">
    <source>
        <dbReference type="Proteomes" id="UP000466442"/>
    </source>
</evidence>
<organism evidence="1 2">
    <name type="scientific">Apolygus lucorum</name>
    <name type="common">Small green plant bug</name>
    <name type="synonym">Lygocoris lucorum</name>
    <dbReference type="NCBI Taxonomy" id="248454"/>
    <lineage>
        <taxon>Eukaryota</taxon>
        <taxon>Metazoa</taxon>
        <taxon>Ecdysozoa</taxon>
        <taxon>Arthropoda</taxon>
        <taxon>Hexapoda</taxon>
        <taxon>Insecta</taxon>
        <taxon>Pterygota</taxon>
        <taxon>Neoptera</taxon>
        <taxon>Paraneoptera</taxon>
        <taxon>Hemiptera</taxon>
        <taxon>Heteroptera</taxon>
        <taxon>Panheteroptera</taxon>
        <taxon>Cimicomorpha</taxon>
        <taxon>Miridae</taxon>
        <taxon>Mirini</taxon>
        <taxon>Apolygus</taxon>
    </lineage>
</organism>
<comment type="caution">
    <text evidence="1">The sequence shown here is derived from an EMBL/GenBank/DDBJ whole genome shotgun (WGS) entry which is preliminary data.</text>
</comment>
<keyword evidence="2" id="KW-1185">Reference proteome</keyword>
<proteinExistence type="predicted"/>
<dbReference type="Proteomes" id="UP000466442">
    <property type="component" value="Linkage Group LG9"/>
</dbReference>
<name>A0A6A4JX19_APOLU</name>
<dbReference type="EMBL" id="WIXP02000009">
    <property type="protein sequence ID" value="KAF6204779.1"/>
    <property type="molecule type" value="Genomic_DNA"/>
</dbReference>
<evidence type="ECO:0000313" key="1">
    <source>
        <dbReference type="EMBL" id="KAF6204779.1"/>
    </source>
</evidence>
<gene>
    <name evidence="1" type="ORF">GE061_018941</name>
</gene>
<dbReference type="AlphaFoldDB" id="A0A6A4JX19"/>
<accession>A0A6A4JX19</accession>
<sequence>MEEKGRGWTRALALNFVKGQEISRIHIDHCDNKFQHLMRVTSESFCSVCGLAQGKTCLPSHLVSSDNIFRMRWGDLLCRFLGERMAIQKSCHDL</sequence>
<protein>
    <submittedName>
        <fullName evidence="1">Uncharacterized protein</fullName>
    </submittedName>
</protein>
<reference evidence="1" key="1">
    <citation type="journal article" date="2021" name="Mol. Ecol. Resour.">
        <title>Apolygus lucorum genome provides insights into omnivorousness and mesophyll feeding.</title>
        <authorList>
            <person name="Liu Y."/>
            <person name="Liu H."/>
            <person name="Wang H."/>
            <person name="Huang T."/>
            <person name="Liu B."/>
            <person name="Yang B."/>
            <person name="Yin L."/>
            <person name="Li B."/>
            <person name="Zhang Y."/>
            <person name="Zhang S."/>
            <person name="Jiang F."/>
            <person name="Zhang X."/>
            <person name="Ren Y."/>
            <person name="Wang B."/>
            <person name="Wang S."/>
            <person name="Lu Y."/>
            <person name="Wu K."/>
            <person name="Fan W."/>
            <person name="Wang G."/>
        </authorList>
    </citation>
    <scope>NUCLEOTIDE SEQUENCE</scope>
    <source>
        <strain evidence="1">12Hb</strain>
    </source>
</reference>